<proteinExistence type="predicted"/>
<protein>
    <submittedName>
        <fullName evidence="2">Uncharacterized protein</fullName>
    </submittedName>
</protein>
<dbReference type="AlphaFoldDB" id="A0A8H7A895"/>
<reference evidence="2" key="1">
    <citation type="submission" date="2020-02" db="EMBL/GenBank/DDBJ databases">
        <authorList>
            <person name="Palmer J.M."/>
        </authorList>
    </citation>
    <scope>NUCLEOTIDE SEQUENCE</scope>
    <source>
        <strain evidence="2">EPUS1.4</strain>
        <tissue evidence="2">Thallus</tissue>
    </source>
</reference>
<dbReference type="Proteomes" id="UP000606974">
    <property type="component" value="Unassembled WGS sequence"/>
</dbReference>
<comment type="caution">
    <text evidence="2">The sequence shown here is derived from an EMBL/GenBank/DDBJ whole genome shotgun (WGS) entry which is preliminary data.</text>
</comment>
<name>A0A8H7A895_9EURO</name>
<sequence length="162" mass="18678">MPNLRSKTRAQEGYDLVVQRKERQEAVDKATTMAREAWVRRLEEDLRHGKGNRHTRIELESARDWLARHIRQSDARARRFEEQLNPRRANLQRRFDGEAALLYCARTPQGQPAYLPKEICVKIAGINNRPATWDKPLEMPLGMGFGVPDQSPEDNQAVTHGP</sequence>
<feature type="compositionally biased region" description="Polar residues" evidence="1">
    <location>
        <begin position="153"/>
        <end position="162"/>
    </location>
</feature>
<gene>
    <name evidence="2" type="ORF">GJ744_005048</name>
</gene>
<accession>A0A8H7A895</accession>
<dbReference type="EMBL" id="JAACFV010000219">
    <property type="protein sequence ID" value="KAF7502789.1"/>
    <property type="molecule type" value="Genomic_DNA"/>
</dbReference>
<evidence type="ECO:0000313" key="2">
    <source>
        <dbReference type="EMBL" id="KAF7502789.1"/>
    </source>
</evidence>
<feature type="region of interest" description="Disordered" evidence="1">
    <location>
        <begin position="143"/>
        <end position="162"/>
    </location>
</feature>
<evidence type="ECO:0000256" key="1">
    <source>
        <dbReference type="SAM" id="MobiDB-lite"/>
    </source>
</evidence>
<keyword evidence="3" id="KW-1185">Reference proteome</keyword>
<organism evidence="2 3">
    <name type="scientific">Endocarpon pusillum</name>
    <dbReference type="NCBI Taxonomy" id="364733"/>
    <lineage>
        <taxon>Eukaryota</taxon>
        <taxon>Fungi</taxon>
        <taxon>Dikarya</taxon>
        <taxon>Ascomycota</taxon>
        <taxon>Pezizomycotina</taxon>
        <taxon>Eurotiomycetes</taxon>
        <taxon>Chaetothyriomycetidae</taxon>
        <taxon>Verrucariales</taxon>
        <taxon>Verrucariaceae</taxon>
        <taxon>Endocarpon</taxon>
    </lineage>
</organism>
<evidence type="ECO:0000313" key="3">
    <source>
        <dbReference type="Proteomes" id="UP000606974"/>
    </source>
</evidence>